<sequence>MKFNFKIQQYQTDAVDAVVKVFNGQGFYDKISYIRDLGKMKSKDMQMTLGFTDEEMQLYDPTNDTGYKNELVELSDEQLLSNIQALQRQNNIKLSNSLVKDMGRCSLDIEMETGTGKTYVYIKTMFELNKKYGWSKFIVVVPSIAIREGVKKSFEITADHFMEYYGKKARFFVYSSSNLNQLDNFSSSSGINVMIINTQAFASSLNENKNVEGRKGDTAARVIYSKRDEFGSRRPIDVIKANRPIIILDEPQKMGGEVTQKALKNFNPLFSLNYSATHAKHHNLIYVLDALDAFNKKLVKKIEVKGFEVKNFRGTDSYLYLEQIVLSSKKPPMAKIELEIGYNKSINRESRILSVGEDLYYVSQEMEQYKGYTISEIDPLRGTVTFTNGEVISTGDIVGDISEKDMRRIQIRETILSHFEKEEKLFDKGIKCLSLFFIDEVAKYRQYDENGDEVLGEYGKMFEQEYINVLNEYVTLLDTPYQRYLKSTCSDVEEVHKGYFSIDKKGHAIDSKVKRGSEFSDDISAYDLILKNKERLLSFDEPTRFIFSHSAQREGWDNPNVFQICTLKHSDSNTAKRQEVGRGLRLCVNQNGNRMDVESCGETVHDINVLTVVASESYKTFVTDLQSDIKTVLYDRPTVATSEYFKDKYIKVNDVPTLIDDETANAIEFYLIQNGYVDMKRKVTDKYRQEIKSGTVAELPDELKPMAEGIHTLIQSVYDDSILQDMFTDGHETKVKDNPLNDNFAKKEFQALWREINHKYAYTVEFDSDELIKKAIAHIDEKLFVSELQYTTTIGRQKAEMNEYEVERGASFTGEKTRTQTLKHAETSRIKYDLIGKVAEGTLLTRKTVSAILQGIRADKLYMFKNNPEEFITKVIRLINEQKATMIVEHISYDTIEGEYDSTIFTAEKNTQSFDKAFLAKKAIQDYVFTDGSAEKSIERKFAEDLDAAAEVCVYAKLPRTFQIPTPVGNYSPDWAIAFYEGTVKHIFFVAETKGTMETLNLRPIEQAKISCAKKLFNEMSNSKVVYHDVDSYQSLLNIMNDPSLDKKVCE</sequence>
<reference evidence="3" key="2">
    <citation type="submission" date="2020-02" db="EMBL/GenBank/DDBJ databases">
        <authorList>
            <person name="Littmann E."/>
            <person name="Sorbara M."/>
        </authorList>
    </citation>
    <scope>NUCLEOTIDE SEQUENCE</scope>
    <source>
        <strain evidence="3">MSK.16.45</strain>
    </source>
</reference>
<dbReference type="RefSeq" id="WP_173843751.1">
    <property type="nucleotide sequence ID" value="NZ_JAAIMP010000002.1"/>
</dbReference>
<comment type="caution">
    <text evidence="3">The sequence shown here is derived from an EMBL/GenBank/DDBJ whole genome shotgun (WGS) entry which is preliminary data.</text>
</comment>
<feature type="domain" description="Type III restriction enzyme C-terminal endonuclease" evidence="2">
    <location>
        <begin position="927"/>
        <end position="1031"/>
    </location>
</feature>
<dbReference type="GO" id="GO:0003677">
    <property type="term" value="F:DNA binding"/>
    <property type="evidence" value="ECO:0007669"/>
    <property type="project" value="InterPro"/>
</dbReference>
<keyword evidence="3" id="KW-0347">Helicase</keyword>
<dbReference type="PANTHER" id="PTHR47396">
    <property type="entry name" value="TYPE I RESTRICTION ENZYME ECOKI R PROTEIN"/>
    <property type="match status" value="1"/>
</dbReference>
<dbReference type="GO" id="GO:0004386">
    <property type="term" value="F:helicase activity"/>
    <property type="evidence" value="ECO:0007669"/>
    <property type="project" value="UniProtKB-KW"/>
</dbReference>
<dbReference type="AlphaFoldDB" id="A0AAX0BK88"/>
<accession>A0AAX0BK88</accession>
<dbReference type="Pfam" id="PF04851">
    <property type="entry name" value="ResIII"/>
    <property type="match status" value="1"/>
</dbReference>
<dbReference type="InterPro" id="IPR027417">
    <property type="entry name" value="P-loop_NTPase"/>
</dbReference>
<reference evidence="3" key="1">
    <citation type="journal article" date="2020" name="Cell Host Microbe">
        <title>Functional and Genomic Variation between Human-Derived Isolates of Lachnospiraceae Reveals Inter- and Intra-Species Diversity.</title>
        <authorList>
            <person name="Sorbara M.T."/>
            <person name="Littmann E.R."/>
            <person name="Fontana E."/>
            <person name="Moody T.U."/>
            <person name="Kohout C.E."/>
            <person name="Gjonbalaj M."/>
            <person name="Eaton V."/>
            <person name="Seok R."/>
            <person name="Leiner I.M."/>
            <person name="Pamer E.G."/>
        </authorList>
    </citation>
    <scope>NUCLEOTIDE SEQUENCE</scope>
    <source>
        <strain evidence="3">MSK.16.45</strain>
    </source>
</reference>
<keyword evidence="3" id="KW-0547">Nucleotide-binding</keyword>
<dbReference type="GO" id="GO:0005524">
    <property type="term" value="F:ATP binding"/>
    <property type="evidence" value="ECO:0007669"/>
    <property type="project" value="InterPro"/>
</dbReference>
<dbReference type="Gene3D" id="3.40.50.300">
    <property type="entry name" value="P-loop containing nucleotide triphosphate hydrolases"/>
    <property type="match status" value="1"/>
</dbReference>
<evidence type="ECO:0000313" key="3">
    <source>
        <dbReference type="EMBL" id="NSC75991.1"/>
    </source>
</evidence>
<protein>
    <submittedName>
        <fullName evidence="3">DEAD/DEAH box helicase family protein</fullName>
    </submittedName>
</protein>
<evidence type="ECO:0000259" key="2">
    <source>
        <dbReference type="Pfam" id="PF19778"/>
    </source>
</evidence>
<evidence type="ECO:0000313" key="4">
    <source>
        <dbReference type="Proteomes" id="UP001193756"/>
    </source>
</evidence>
<evidence type="ECO:0000259" key="1">
    <source>
        <dbReference type="Pfam" id="PF04851"/>
    </source>
</evidence>
<proteinExistence type="predicted"/>
<dbReference type="EMBL" id="JAAIMP010000002">
    <property type="protein sequence ID" value="NSC75991.1"/>
    <property type="molecule type" value="Genomic_DNA"/>
</dbReference>
<organism evidence="3 4">
    <name type="scientific">Agathobacter rectalis</name>
    <dbReference type="NCBI Taxonomy" id="39491"/>
    <lineage>
        <taxon>Bacteria</taxon>
        <taxon>Bacillati</taxon>
        <taxon>Bacillota</taxon>
        <taxon>Clostridia</taxon>
        <taxon>Lachnospirales</taxon>
        <taxon>Lachnospiraceae</taxon>
        <taxon>Agathobacter</taxon>
    </lineage>
</organism>
<name>A0AAX0BK88_9FIRM</name>
<dbReference type="Pfam" id="PF19778">
    <property type="entry name" value="RE_endonuc"/>
    <property type="match status" value="1"/>
</dbReference>
<dbReference type="Proteomes" id="UP001193756">
    <property type="component" value="Unassembled WGS sequence"/>
</dbReference>
<feature type="domain" description="Helicase/UvrB N-terminal" evidence="1">
    <location>
        <begin position="103"/>
        <end position="278"/>
    </location>
</feature>
<dbReference type="InterPro" id="IPR045572">
    <property type="entry name" value="RE_endonuc_C"/>
</dbReference>
<dbReference type="SUPFAM" id="SSF52540">
    <property type="entry name" value="P-loop containing nucleoside triphosphate hydrolases"/>
    <property type="match status" value="2"/>
</dbReference>
<dbReference type="InterPro" id="IPR006935">
    <property type="entry name" value="Helicase/UvrB_N"/>
</dbReference>
<dbReference type="PANTHER" id="PTHR47396:SF1">
    <property type="entry name" value="ATP-DEPENDENT HELICASE IRC3-RELATED"/>
    <property type="match status" value="1"/>
</dbReference>
<dbReference type="InterPro" id="IPR050742">
    <property type="entry name" value="Helicase_Restrict-Modif_Enz"/>
</dbReference>
<keyword evidence="3" id="KW-0378">Hydrolase</keyword>
<dbReference type="GO" id="GO:0015668">
    <property type="term" value="F:type III site-specific deoxyribonuclease activity"/>
    <property type="evidence" value="ECO:0007669"/>
    <property type="project" value="InterPro"/>
</dbReference>
<dbReference type="GO" id="GO:0005829">
    <property type="term" value="C:cytosol"/>
    <property type="evidence" value="ECO:0007669"/>
    <property type="project" value="TreeGrafter"/>
</dbReference>
<keyword evidence="3" id="KW-0067">ATP-binding</keyword>
<gene>
    <name evidence="3" type="ORF">G4312_01540</name>
</gene>